<dbReference type="Proteomes" id="UP001054252">
    <property type="component" value="Unassembled WGS sequence"/>
</dbReference>
<dbReference type="FunFam" id="1.20.140.40:FF:000002">
    <property type="entry name" value="Putative invertase inhibitor"/>
    <property type="match status" value="1"/>
</dbReference>
<dbReference type="PANTHER" id="PTHR35357">
    <property type="entry name" value="OS02G0537100 PROTEIN"/>
    <property type="match status" value="1"/>
</dbReference>
<evidence type="ECO:0000256" key="4">
    <source>
        <dbReference type="SAM" id="SignalP"/>
    </source>
</evidence>
<proteinExistence type="inferred from homology"/>
<reference evidence="6 7" key="1">
    <citation type="journal article" date="2021" name="Commun. Biol.">
        <title>The genome of Shorea leprosula (Dipterocarpaceae) highlights the ecological relevance of drought in aseasonal tropical rainforests.</title>
        <authorList>
            <person name="Ng K.K.S."/>
            <person name="Kobayashi M.J."/>
            <person name="Fawcett J.A."/>
            <person name="Hatakeyama M."/>
            <person name="Paape T."/>
            <person name="Ng C.H."/>
            <person name="Ang C.C."/>
            <person name="Tnah L.H."/>
            <person name="Lee C.T."/>
            <person name="Nishiyama T."/>
            <person name="Sese J."/>
            <person name="O'Brien M.J."/>
            <person name="Copetti D."/>
            <person name="Mohd Noor M.I."/>
            <person name="Ong R.C."/>
            <person name="Putra M."/>
            <person name="Sireger I.Z."/>
            <person name="Indrioko S."/>
            <person name="Kosugi Y."/>
            <person name="Izuno A."/>
            <person name="Isagi Y."/>
            <person name="Lee S.L."/>
            <person name="Shimizu K.K."/>
        </authorList>
    </citation>
    <scope>NUCLEOTIDE SEQUENCE [LARGE SCALE GENOMIC DNA]</scope>
    <source>
        <strain evidence="6">214</strain>
    </source>
</reference>
<dbReference type="Pfam" id="PF04043">
    <property type="entry name" value="PMEI"/>
    <property type="match status" value="1"/>
</dbReference>
<organism evidence="6 7">
    <name type="scientific">Rubroshorea leprosula</name>
    <dbReference type="NCBI Taxonomy" id="152421"/>
    <lineage>
        <taxon>Eukaryota</taxon>
        <taxon>Viridiplantae</taxon>
        <taxon>Streptophyta</taxon>
        <taxon>Embryophyta</taxon>
        <taxon>Tracheophyta</taxon>
        <taxon>Spermatophyta</taxon>
        <taxon>Magnoliopsida</taxon>
        <taxon>eudicotyledons</taxon>
        <taxon>Gunneridae</taxon>
        <taxon>Pentapetalae</taxon>
        <taxon>rosids</taxon>
        <taxon>malvids</taxon>
        <taxon>Malvales</taxon>
        <taxon>Dipterocarpaceae</taxon>
        <taxon>Rubroshorea</taxon>
    </lineage>
</organism>
<dbReference type="SMART" id="SM00856">
    <property type="entry name" value="PMEI"/>
    <property type="match status" value="1"/>
</dbReference>
<gene>
    <name evidence="6" type="ORF">SLEP1_g2807</name>
</gene>
<feature type="signal peptide" evidence="4">
    <location>
        <begin position="1"/>
        <end position="24"/>
    </location>
</feature>
<dbReference type="EMBL" id="BPVZ01000002">
    <property type="protein sequence ID" value="GKU88557.1"/>
    <property type="molecule type" value="Genomic_DNA"/>
</dbReference>
<dbReference type="SUPFAM" id="SSF101148">
    <property type="entry name" value="Plant invertase/pectin methylesterase inhibitor"/>
    <property type="match status" value="1"/>
</dbReference>
<dbReference type="AlphaFoldDB" id="A0AAV5HPW2"/>
<feature type="chain" id="PRO_5043607639" description="Pectinesterase inhibitor domain-containing protein" evidence="4">
    <location>
        <begin position="25"/>
        <end position="182"/>
    </location>
</feature>
<dbReference type="InterPro" id="IPR034088">
    <property type="entry name" value="Pla_a_1-like"/>
</dbReference>
<sequence>MFPSFSFTLFLLIIFTSFLTIVPAHNLIHQTCKKCAETDPNIRYNFCASSLHAAPQAHCADNLRQLGIISLRLLRRNVTQTRSHIKEILHDRKLDPFIRSCLLDCFDLYSNAVPLTRKAIKEYRGKRYYNVNIDVSAVMDTPTTCEDGFKEKEGAVSPLTKRDNDNFELSAISLSIINMLSP</sequence>
<dbReference type="GO" id="GO:0004857">
    <property type="term" value="F:enzyme inhibitor activity"/>
    <property type="evidence" value="ECO:0007669"/>
    <property type="project" value="InterPro"/>
</dbReference>
<protein>
    <recommendedName>
        <fullName evidence="5">Pectinesterase inhibitor domain-containing protein</fullName>
    </recommendedName>
</protein>
<evidence type="ECO:0000256" key="3">
    <source>
        <dbReference type="ARBA" id="ARBA00038471"/>
    </source>
</evidence>
<feature type="domain" description="Pectinesterase inhibitor" evidence="5">
    <location>
        <begin position="23"/>
        <end position="176"/>
    </location>
</feature>
<evidence type="ECO:0000313" key="7">
    <source>
        <dbReference type="Proteomes" id="UP001054252"/>
    </source>
</evidence>
<name>A0AAV5HPW2_9ROSI</name>
<dbReference type="GO" id="GO:0005576">
    <property type="term" value="C:extracellular region"/>
    <property type="evidence" value="ECO:0007669"/>
    <property type="project" value="UniProtKB-ARBA"/>
</dbReference>
<dbReference type="PANTHER" id="PTHR35357:SF17">
    <property type="entry name" value="PECTINESTERASE INHIBITOR 12"/>
    <property type="match status" value="1"/>
</dbReference>
<dbReference type="InterPro" id="IPR035513">
    <property type="entry name" value="Invertase/methylesterase_inhib"/>
</dbReference>
<dbReference type="NCBIfam" id="TIGR01614">
    <property type="entry name" value="PME_inhib"/>
    <property type="match status" value="1"/>
</dbReference>
<keyword evidence="1 4" id="KW-0732">Signal</keyword>
<evidence type="ECO:0000313" key="6">
    <source>
        <dbReference type="EMBL" id="GKU88557.1"/>
    </source>
</evidence>
<dbReference type="Gene3D" id="1.20.140.40">
    <property type="entry name" value="Invertase/pectin methylesterase inhibitor family protein"/>
    <property type="match status" value="1"/>
</dbReference>
<evidence type="ECO:0000259" key="5">
    <source>
        <dbReference type="SMART" id="SM00856"/>
    </source>
</evidence>
<keyword evidence="2" id="KW-1015">Disulfide bond</keyword>
<dbReference type="InterPro" id="IPR006501">
    <property type="entry name" value="Pectinesterase_inhib_dom"/>
</dbReference>
<keyword evidence="7" id="KW-1185">Reference proteome</keyword>
<dbReference type="CDD" id="cd15795">
    <property type="entry name" value="PMEI-Pla_a_1_like"/>
    <property type="match status" value="1"/>
</dbReference>
<accession>A0AAV5HPW2</accession>
<comment type="caution">
    <text evidence="6">The sequence shown here is derived from an EMBL/GenBank/DDBJ whole genome shotgun (WGS) entry which is preliminary data.</text>
</comment>
<evidence type="ECO:0000256" key="2">
    <source>
        <dbReference type="ARBA" id="ARBA00023157"/>
    </source>
</evidence>
<comment type="similarity">
    <text evidence="3">Belongs to the PMEI family.</text>
</comment>
<evidence type="ECO:0000256" key="1">
    <source>
        <dbReference type="ARBA" id="ARBA00022729"/>
    </source>
</evidence>